<reference evidence="8 9" key="1">
    <citation type="submission" date="2022-05" db="EMBL/GenBank/DDBJ databases">
        <title>A multi-omics perspective on studying reproductive biology in Daphnia sinensis.</title>
        <authorList>
            <person name="Jia J."/>
        </authorList>
    </citation>
    <scope>NUCLEOTIDE SEQUENCE [LARGE SCALE GENOMIC DNA]</scope>
    <source>
        <strain evidence="8 9">WSL</strain>
    </source>
</reference>
<protein>
    <recommendedName>
        <fullName evidence="7">Protein kinase domain-containing protein</fullName>
    </recommendedName>
</protein>
<dbReference type="InterPro" id="IPR008271">
    <property type="entry name" value="Ser/Thr_kinase_AS"/>
</dbReference>
<dbReference type="SMART" id="SM00220">
    <property type="entry name" value="S_TKc"/>
    <property type="match status" value="1"/>
</dbReference>
<dbReference type="InterPro" id="IPR011009">
    <property type="entry name" value="Kinase-like_dom_sf"/>
</dbReference>
<sequence length="641" mass="69890">MVGGSGIDGESVAGMGLEESVASLTVSSIPGLLTLCPSRAEVLIAREPLHQLYTVENQPFARGKFAAVKRCRNILTGEQFAAKVIRKRRRGGGLTPESLHEAATLDLCRSCPHIVRLEQVYDTPGETVLILQLATGGELQSVLDRDEIPEEKDVIRFLRQVLSGLLFLHQYDIAHLDLKPQNLLLTGPFPDCDIKLCDFGIARHIARGADVREILGTPDYVAPEILNYEPISLATDMWSVGVLAYVLLTGCTPFGGETKQETFCNITRCQLEFPSDLFDDVSAMAIDFISNLLTQDPSIRLTAQRCLDHPWLCVGSSIDKTPSFLQFCEDSSTLSCNSTIVPDDEDLGDDQTDAGSVFQDTLDETVVDGQSDPLVGVGSSANAVPLATAATKLVALPTRTDINKPQLCAVSEDSCFTSCPLSRRGNSLPFRLRAPTNRRETSCDRTSDLGYGSDGVSEISSADSSSDRSSIISLDETPSEWTQPALRRYSDTSHAAQRLWRRTWERFLPATAGTCAGLPRHLFSQDCEHHAASTDQEAANYRPWERVCTGSRARALERFNTSPPSSTVDLSKSLHSLSSSLPVRPAIKVPEVRTRLLKGPTCAVKSSPLPTKASLLHLDKAETVRSRVVKFQSVTNNPTTS</sequence>
<keyword evidence="1" id="KW-0723">Serine/threonine-protein kinase</keyword>
<feature type="compositionally biased region" description="Low complexity" evidence="6">
    <location>
        <begin position="454"/>
        <end position="473"/>
    </location>
</feature>
<proteinExistence type="predicted"/>
<dbReference type="GO" id="GO:0004674">
    <property type="term" value="F:protein serine/threonine kinase activity"/>
    <property type="evidence" value="ECO:0007669"/>
    <property type="project" value="UniProtKB-KW"/>
</dbReference>
<dbReference type="EMBL" id="WJBH02000001">
    <property type="protein sequence ID" value="KAI9565139.1"/>
    <property type="molecule type" value="Genomic_DNA"/>
</dbReference>
<name>A0AAD5Q2N9_9CRUS</name>
<dbReference type="Gene3D" id="1.10.510.10">
    <property type="entry name" value="Transferase(Phosphotransferase) domain 1"/>
    <property type="match status" value="1"/>
</dbReference>
<dbReference type="GO" id="GO:0005524">
    <property type="term" value="F:ATP binding"/>
    <property type="evidence" value="ECO:0007669"/>
    <property type="project" value="UniProtKB-KW"/>
</dbReference>
<evidence type="ECO:0000256" key="1">
    <source>
        <dbReference type="ARBA" id="ARBA00022527"/>
    </source>
</evidence>
<dbReference type="SUPFAM" id="SSF56112">
    <property type="entry name" value="Protein kinase-like (PK-like)"/>
    <property type="match status" value="1"/>
</dbReference>
<evidence type="ECO:0000259" key="7">
    <source>
        <dbReference type="PROSITE" id="PS50011"/>
    </source>
</evidence>
<feature type="compositionally biased region" description="Basic and acidic residues" evidence="6">
    <location>
        <begin position="437"/>
        <end position="447"/>
    </location>
</feature>
<comment type="caution">
    <text evidence="8">The sequence shown here is derived from an EMBL/GenBank/DDBJ whole genome shotgun (WGS) entry which is preliminary data.</text>
</comment>
<keyword evidence="3" id="KW-0547">Nucleotide-binding</keyword>
<evidence type="ECO:0000256" key="2">
    <source>
        <dbReference type="ARBA" id="ARBA00022679"/>
    </source>
</evidence>
<evidence type="ECO:0000256" key="4">
    <source>
        <dbReference type="ARBA" id="ARBA00022777"/>
    </source>
</evidence>
<dbReference type="PANTHER" id="PTHR24342:SF12">
    <property type="entry name" value="DEATH-ASSOCIATED PROTEIN KINASE RELATED"/>
    <property type="match status" value="1"/>
</dbReference>
<dbReference type="GO" id="GO:0035556">
    <property type="term" value="P:intracellular signal transduction"/>
    <property type="evidence" value="ECO:0007669"/>
    <property type="project" value="TreeGrafter"/>
</dbReference>
<keyword evidence="9" id="KW-1185">Reference proteome</keyword>
<accession>A0AAD5Q2N9</accession>
<feature type="region of interest" description="Disordered" evidence="6">
    <location>
        <begin position="437"/>
        <end position="473"/>
    </location>
</feature>
<dbReference type="AlphaFoldDB" id="A0AAD5Q2N9"/>
<dbReference type="GO" id="GO:0005634">
    <property type="term" value="C:nucleus"/>
    <property type="evidence" value="ECO:0007669"/>
    <property type="project" value="TreeGrafter"/>
</dbReference>
<evidence type="ECO:0000313" key="9">
    <source>
        <dbReference type="Proteomes" id="UP000820818"/>
    </source>
</evidence>
<dbReference type="PANTHER" id="PTHR24342">
    <property type="entry name" value="SERINE/THREONINE-PROTEIN KINASE 17"/>
    <property type="match status" value="1"/>
</dbReference>
<keyword evidence="4" id="KW-0418">Kinase</keyword>
<dbReference type="Pfam" id="PF00069">
    <property type="entry name" value="Pkinase"/>
    <property type="match status" value="1"/>
</dbReference>
<evidence type="ECO:0000256" key="6">
    <source>
        <dbReference type="SAM" id="MobiDB-lite"/>
    </source>
</evidence>
<dbReference type="Gene3D" id="3.30.200.20">
    <property type="entry name" value="Phosphorylase Kinase, domain 1"/>
    <property type="match status" value="1"/>
</dbReference>
<dbReference type="PROSITE" id="PS50011">
    <property type="entry name" value="PROTEIN_KINASE_DOM"/>
    <property type="match status" value="1"/>
</dbReference>
<keyword evidence="5" id="KW-0067">ATP-binding</keyword>
<evidence type="ECO:0000256" key="5">
    <source>
        <dbReference type="ARBA" id="ARBA00022840"/>
    </source>
</evidence>
<gene>
    <name evidence="8" type="ORF">GHT06_008912</name>
</gene>
<organism evidence="8 9">
    <name type="scientific">Daphnia sinensis</name>
    <dbReference type="NCBI Taxonomy" id="1820382"/>
    <lineage>
        <taxon>Eukaryota</taxon>
        <taxon>Metazoa</taxon>
        <taxon>Ecdysozoa</taxon>
        <taxon>Arthropoda</taxon>
        <taxon>Crustacea</taxon>
        <taxon>Branchiopoda</taxon>
        <taxon>Diplostraca</taxon>
        <taxon>Cladocera</taxon>
        <taxon>Anomopoda</taxon>
        <taxon>Daphniidae</taxon>
        <taxon>Daphnia</taxon>
        <taxon>Daphnia similis group</taxon>
    </lineage>
</organism>
<dbReference type="Proteomes" id="UP000820818">
    <property type="component" value="Linkage Group LG1"/>
</dbReference>
<feature type="domain" description="Protein kinase" evidence="7">
    <location>
        <begin position="54"/>
        <end position="312"/>
    </location>
</feature>
<evidence type="ECO:0000313" key="8">
    <source>
        <dbReference type="EMBL" id="KAI9565139.1"/>
    </source>
</evidence>
<dbReference type="InterPro" id="IPR000719">
    <property type="entry name" value="Prot_kinase_dom"/>
</dbReference>
<keyword evidence="2" id="KW-0808">Transferase</keyword>
<evidence type="ECO:0000256" key="3">
    <source>
        <dbReference type="ARBA" id="ARBA00022741"/>
    </source>
</evidence>
<dbReference type="GO" id="GO:0043065">
    <property type="term" value="P:positive regulation of apoptotic process"/>
    <property type="evidence" value="ECO:0007669"/>
    <property type="project" value="TreeGrafter"/>
</dbReference>
<dbReference type="PROSITE" id="PS00108">
    <property type="entry name" value="PROTEIN_KINASE_ST"/>
    <property type="match status" value="1"/>
</dbReference>